<keyword evidence="3" id="KW-1185">Reference proteome</keyword>
<evidence type="ECO:0000313" key="3">
    <source>
        <dbReference type="Proteomes" id="UP000254866"/>
    </source>
</evidence>
<feature type="region of interest" description="Disordered" evidence="1">
    <location>
        <begin position="79"/>
        <end position="135"/>
    </location>
</feature>
<organism evidence="2 3">
    <name type="scientific">Venustampulla echinocandica</name>
    <dbReference type="NCBI Taxonomy" id="2656787"/>
    <lineage>
        <taxon>Eukaryota</taxon>
        <taxon>Fungi</taxon>
        <taxon>Dikarya</taxon>
        <taxon>Ascomycota</taxon>
        <taxon>Pezizomycotina</taxon>
        <taxon>Leotiomycetes</taxon>
        <taxon>Helotiales</taxon>
        <taxon>Pleuroascaceae</taxon>
        <taxon>Venustampulla</taxon>
    </lineage>
</organism>
<sequence>MHPGQQGPRRAAHPWTRSPAFLGLALPFPGRSIHPGPRPRGPENRQWTKIAEWPVEGRCHWPGTKSHATPTKLGDQLHKAVRRHEGPVQTPRGKRRRRQNTRAFGFEGERGGEERTGQDGLEERQGPGLNKSPQI</sequence>
<feature type="compositionally biased region" description="Basic and acidic residues" evidence="1">
    <location>
        <begin position="107"/>
        <end position="125"/>
    </location>
</feature>
<protein>
    <submittedName>
        <fullName evidence="2">Uncharacterized protein</fullName>
    </submittedName>
</protein>
<name>A0A370TQK2_9HELO</name>
<proteinExistence type="predicted"/>
<feature type="region of interest" description="Disordered" evidence="1">
    <location>
        <begin position="26"/>
        <end position="46"/>
    </location>
</feature>
<evidence type="ECO:0000256" key="1">
    <source>
        <dbReference type="SAM" id="MobiDB-lite"/>
    </source>
</evidence>
<comment type="caution">
    <text evidence="2">The sequence shown here is derived from an EMBL/GenBank/DDBJ whole genome shotgun (WGS) entry which is preliminary data.</text>
</comment>
<dbReference type="EMBL" id="NPIC01000003">
    <property type="protein sequence ID" value="RDL37792.1"/>
    <property type="molecule type" value="Genomic_DNA"/>
</dbReference>
<dbReference type="AlphaFoldDB" id="A0A370TQK2"/>
<dbReference type="RefSeq" id="XP_031870448.1">
    <property type="nucleotide sequence ID" value="XM_032013848.1"/>
</dbReference>
<accession>A0A370TQK2</accession>
<dbReference type="GeneID" id="43598074"/>
<gene>
    <name evidence="2" type="ORF">BP5553_05225</name>
</gene>
<dbReference type="Proteomes" id="UP000254866">
    <property type="component" value="Unassembled WGS sequence"/>
</dbReference>
<evidence type="ECO:0000313" key="2">
    <source>
        <dbReference type="EMBL" id="RDL37792.1"/>
    </source>
</evidence>
<reference evidence="2 3" key="1">
    <citation type="journal article" date="2018" name="IMA Fungus">
        <title>IMA Genome-F 9: Draft genome sequence of Annulohypoxylon stygium, Aspergillus mulundensis, Berkeleyomyces basicola (syn. Thielaviopsis basicola), Ceratocystis smalleyi, two Cercospora beticola strains, Coleophoma cylindrospora, Fusarium fracticaudum, Phialophora cf. hyalina, and Morchella septimelata.</title>
        <authorList>
            <person name="Wingfield B.D."/>
            <person name="Bills G.F."/>
            <person name="Dong Y."/>
            <person name="Huang W."/>
            <person name="Nel W.J."/>
            <person name="Swalarsk-Parry B.S."/>
            <person name="Vaghefi N."/>
            <person name="Wilken P.M."/>
            <person name="An Z."/>
            <person name="de Beer Z.W."/>
            <person name="De Vos L."/>
            <person name="Chen L."/>
            <person name="Duong T.A."/>
            <person name="Gao Y."/>
            <person name="Hammerbacher A."/>
            <person name="Kikkert J.R."/>
            <person name="Li Y."/>
            <person name="Li H."/>
            <person name="Li K."/>
            <person name="Li Q."/>
            <person name="Liu X."/>
            <person name="Ma X."/>
            <person name="Naidoo K."/>
            <person name="Pethybridge S.J."/>
            <person name="Sun J."/>
            <person name="Steenkamp E.T."/>
            <person name="van der Nest M.A."/>
            <person name="van Wyk S."/>
            <person name="Wingfield M.J."/>
            <person name="Xiong C."/>
            <person name="Yue Q."/>
            <person name="Zhang X."/>
        </authorList>
    </citation>
    <scope>NUCLEOTIDE SEQUENCE [LARGE SCALE GENOMIC DNA]</scope>
    <source>
        <strain evidence="2 3">BP 5553</strain>
    </source>
</reference>